<keyword evidence="5" id="KW-0411">Iron-sulfur</keyword>
<gene>
    <name evidence="8" type="ORF">O3V59_20445</name>
</gene>
<evidence type="ECO:0000313" key="9">
    <source>
        <dbReference type="Proteomes" id="UP001151071"/>
    </source>
</evidence>
<dbReference type="SMART" id="SM00729">
    <property type="entry name" value="Elp3"/>
    <property type="match status" value="1"/>
</dbReference>
<dbReference type="CDD" id="cd01335">
    <property type="entry name" value="Radical_SAM"/>
    <property type="match status" value="1"/>
</dbReference>
<dbReference type="SUPFAM" id="SSF102114">
    <property type="entry name" value="Radical SAM enzymes"/>
    <property type="match status" value="1"/>
</dbReference>
<reference evidence="8" key="1">
    <citation type="submission" date="2022-12" db="EMBL/GenBank/DDBJ databases">
        <title>Draft genome sequence of the thermophilic strain Brevibacillus thermoruber HT42, isolated from Los Humeros, Puebla, Mexico, with biotechnological potential.</title>
        <authorList>
            <person name="Lara Sanchez J."/>
            <person name="Solis Palacios R."/>
            <person name="Bustos Baena A.S."/>
            <person name="Ruz Baez A.E."/>
            <person name="Espinosa Luna G."/>
            <person name="Oliart Ros R.M."/>
        </authorList>
    </citation>
    <scope>NUCLEOTIDE SEQUENCE</scope>
    <source>
        <strain evidence="8">HT42</strain>
    </source>
</reference>
<dbReference type="EMBL" id="JAPYYP010000040">
    <property type="protein sequence ID" value="MDA5110715.1"/>
    <property type="molecule type" value="Genomic_DNA"/>
</dbReference>
<dbReference type="InterPro" id="IPR051198">
    <property type="entry name" value="BchE-like"/>
</dbReference>
<name>A0A9X3TUN2_9BACL</name>
<dbReference type="GO" id="GO:0005829">
    <property type="term" value="C:cytosol"/>
    <property type="evidence" value="ECO:0007669"/>
    <property type="project" value="TreeGrafter"/>
</dbReference>
<dbReference type="Proteomes" id="UP001151071">
    <property type="component" value="Unassembled WGS sequence"/>
</dbReference>
<dbReference type="PANTHER" id="PTHR43409:SF7">
    <property type="entry name" value="BLL1977 PROTEIN"/>
    <property type="match status" value="1"/>
</dbReference>
<evidence type="ECO:0000313" key="8">
    <source>
        <dbReference type="EMBL" id="MDA5110715.1"/>
    </source>
</evidence>
<evidence type="ECO:0000259" key="7">
    <source>
        <dbReference type="PROSITE" id="PS51918"/>
    </source>
</evidence>
<keyword evidence="3" id="KW-0479">Metal-binding</keyword>
<dbReference type="Gene3D" id="3.80.30.20">
    <property type="entry name" value="tm_1862 like domain"/>
    <property type="match status" value="1"/>
</dbReference>
<feature type="domain" description="B12-binding" evidence="6">
    <location>
        <begin position="76"/>
        <end position="215"/>
    </location>
</feature>
<organism evidence="8 9">
    <name type="scientific">Brevibacillus thermoruber</name>
    <dbReference type="NCBI Taxonomy" id="33942"/>
    <lineage>
        <taxon>Bacteria</taxon>
        <taxon>Bacillati</taxon>
        <taxon>Bacillota</taxon>
        <taxon>Bacilli</taxon>
        <taxon>Bacillales</taxon>
        <taxon>Paenibacillaceae</taxon>
        <taxon>Brevibacillus</taxon>
    </lineage>
</organism>
<feature type="domain" description="Radical SAM core" evidence="7">
    <location>
        <begin position="264"/>
        <end position="495"/>
    </location>
</feature>
<evidence type="ECO:0000256" key="2">
    <source>
        <dbReference type="ARBA" id="ARBA00022691"/>
    </source>
</evidence>
<dbReference type="InterPro" id="IPR023984">
    <property type="entry name" value="rSAM_ocin_1"/>
</dbReference>
<evidence type="ECO:0000256" key="5">
    <source>
        <dbReference type="ARBA" id="ARBA00023014"/>
    </source>
</evidence>
<dbReference type="CDD" id="cd02068">
    <property type="entry name" value="radical_SAM_B12_BD"/>
    <property type="match status" value="1"/>
</dbReference>
<dbReference type="InterPro" id="IPR058240">
    <property type="entry name" value="rSAM_sf"/>
</dbReference>
<dbReference type="NCBIfam" id="TIGR03975">
    <property type="entry name" value="rSAM_ocin_1"/>
    <property type="match status" value="1"/>
</dbReference>
<evidence type="ECO:0000256" key="1">
    <source>
        <dbReference type="ARBA" id="ARBA00001966"/>
    </source>
</evidence>
<comment type="cofactor">
    <cofactor evidence="1">
        <name>[4Fe-4S] cluster</name>
        <dbReference type="ChEBI" id="CHEBI:49883"/>
    </cofactor>
</comment>
<dbReference type="PANTHER" id="PTHR43409">
    <property type="entry name" value="ANAEROBIC MAGNESIUM-PROTOPORPHYRIN IX MONOMETHYL ESTER CYCLASE-RELATED"/>
    <property type="match status" value="1"/>
</dbReference>
<dbReference type="Pfam" id="PF04055">
    <property type="entry name" value="Radical_SAM"/>
    <property type="match status" value="1"/>
</dbReference>
<proteinExistence type="predicted"/>
<evidence type="ECO:0000259" key="6">
    <source>
        <dbReference type="PROSITE" id="PS51332"/>
    </source>
</evidence>
<evidence type="ECO:0000256" key="3">
    <source>
        <dbReference type="ARBA" id="ARBA00022723"/>
    </source>
</evidence>
<dbReference type="SFLD" id="SFLDF00324">
    <property type="entry name" value="bacteriocin_maturation"/>
    <property type="match status" value="1"/>
</dbReference>
<protein>
    <submittedName>
        <fullName evidence="8">RiPP maturation radical SAM C-methyltransferase</fullName>
    </submittedName>
</protein>
<dbReference type="GO" id="GO:0051536">
    <property type="term" value="F:iron-sulfur cluster binding"/>
    <property type="evidence" value="ECO:0007669"/>
    <property type="project" value="UniProtKB-KW"/>
</dbReference>
<keyword evidence="9" id="KW-1185">Reference proteome</keyword>
<dbReference type="SFLD" id="SFLDS00029">
    <property type="entry name" value="Radical_SAM"/>
    <property type="match status" value="1"/>
</dbReference>
<dbReference type="InterPro" id="IPR007197">
    <property type="entry name" value="rSAM"/>
</dbReference>
<keyword evidence="2" id="KW-0949">S-adenosyl-L-methionine</keyword>
<dbReference type="PROSITE" id="PS51332">
    <property type="entry name" value="B12_BINDING"/>
    <property type="match status" value="1"/>
</dbReference>
<dbReference type="PROSITE" id="PS51918">
    <property type="entry name" value="RADICAL_SAM"/>
    <property type="match status" value="1"/>
</dbReference>
<evidence type="ECO:0000256" key="4">
    <source>
        <dbReference type="ARBA" id="ARBA00023004"/>
    </source>
</evidence>
<dbReference type="SFLD" id="SFLDG01082">
    <property type="entry name" value="B12-binding_domain_containing"/>
    <property type="match status" value="1"/>
</dbReference>
<keyword evidence="4" id="KW-0408">Iron</keyword>
<dbReference type="Gene3D" id="3.40.50.280">
    <property type="entry name" value="Cobalamin-binding domain"/>
    <property type="match status" value="1"/>
</dbReference>
<dbReference type="InterPro" id="IPR006158">
    <property type="entry name" value="Cobalamin-bd"/>
</dbReference>
<dbReference type="InterPro" id="IPR023404">
    <property type="entry name" value="rSAM_horseshoe"/>
</dbReference>
<dbReference type="GO" id="GO:0003824">
    <property type="term" value="F:catalytic activity"/>
    <property type="evidence" value="ECO:0007669"/>
    <property type="project" value="InterPro"/>
</dbReference>
<dbReference type="AlphaFoldDB" id="A0A9X3TUN2"/>
<dbReference type="InterPro" id="IPR006638">
    <property type="entry name" value="Elp3/MiaA/NifB-like_rSAM"/>
</dbReference>
<dbReference type="Pfam" id="PF02310">
    <property type="entry name" value="B12-binding"/>
    <property type="match status" value="1"/>
</dbReference>
<sequence length="632" mass="73620">MKDILLVTMPWNSLDMPSIQLGILRAVVQDKFPEQSCDTVYANLLWADYLYKRSGGTVTRTNDYPMIAEQTFGFGVGEWVFTPALYDNPQNRENYVNFLKSTNLLTQDEIAVVEWMYEQSKDFINWLVDNIITEPYKIVGFTSTFMQNIPSLALAKVIKERYPSTKIVFGGGNCDGDQGAALHRNFPFVDFVIRGEGEDAFPKLIQQVIYETDPRYDKISGLCFWKEGRSVANPMLPSPIDFQSVPFPYYDDYFKVIEDLDMNEYIHPQLTLETSRGCWWGAKHQCTFCGLNGSFMTYRSKPADYAFEKITEYVKKYKTLDLFMIDNIMDISYLKELLPRIKELGWDLNIFYEVKANLLEDHVRLLSEAGVKRIQPGVESLSTRVLKIMKKGVTALQNIQLLKWCEQYNVEVSWNILYGFPGETSADYDLEKMRLLSHLQPPDIAVRINLVRFSPYFENPELGIKKIEPAKFYSHVYQLPEEELMDLAYIFESEPVGLTEEEAEPIRQYINYWQDIYADVTFNYRQGPDGSLHFYDTRPIAKMQTFKMNDPLHVMAHQELNSAKSVEGLRRRLKELTKDRRLASGSDYLERWCKEMESMGVLYEDNGKYLALAIPYDPQRLRYRKFVRAEEV</sequence>
<comment type="caution">
    <text evidence="8">The sequence shown here is derived from an EMBL/GenBank/DDBJ whole genome shotgun (WGS) entry which is preliminary data.</text>
</comment>
<accession>A0A9X3TUN2</accession>
<dbReference type="GO" id="GO:0046872">
    <property type="term" value="F:metal ion binding"/>
    <property type="evidence" value="ECO:0007669"/>
    <property type="project" value="UniProtKB-KW"/>
</dbReference>
<dbReference type="RefSeq" id="WP_051967981.1">
    <property type="nucleotide sequence ID" value="NZ_JAPYYP010000040.1"/>
</dbReference>
<dbReference type="GO" id="GO:0031419">
    <property type="term" value="F:cobalamin binding"/>
    <property type="evidence" value="ECO:0007669"/>
    <property type="project" value="InterPro"/>
</dbReference>